<reference evidence="2" key="1">
    <citation type="journal article" date="2020" name="Front. Microbiol.">
        <title>Phenotypic and Genetic Characterization of the Cheese Ripening Yeast Geotrichum candidum.</title>
        <authorList>
            <person name="Perkins V."/>
            <person name="Vignola S."/>
            <person name="Lessard M.H."/>
            <person name="Plante P.L."/>
            <person name="Corbeil J."/>
            <person name="Dugat-Bony E."/>
            <person name="Frenette M."/>
            <person name="Labrie S."/>
        </authorList>
    </citation>
    <scope>NUCLEOTIDE SEQUENCE</scope>
    <source>
        <strain evidence="2">LMA-70</strain>
    </source>
</reference>
<sequence>MSHVSLPRLGHLAVDNNYKSPASLSPVETSGTDEDDTSGNSTPDQNALETPGEAVVVSVATTPQKAGSAVVELTPIQGPLESTIKTDNDAVLVSVKRKHLAGKPHFQEFFGFYTLFWLSVGLFMTRTLIDNYRAGTSVLDFEIVRILRRDLFKVALTDLGMYLAGYFCVALQWAIRAKLIRWRSSGWIIQNVSIISLQNNNTASC</sequence>
<dbReference type="AlphaFoldDB" id="A0A9P5G3F7"/>
<evidence type="ECO:0000313" key="2">
    <source>
        <dbReference type="EMBL" id="KAF5097951.1"/>
    </source>
</evidence>
<organism evidence="2 3">
    <name type="scientific">Geotrichum candidum</name>
    <name type="common">Oospora lactis</name>
    <name type="synonym">Dipodascus geotrichum</name>
    <dbReference type="NCBI Taxonomy" id="1173061"/>
    <lineage>
        <taxon>Eukaryota</taxon>
        <taxon>Fungi</taxon>
        <taxon>Dikarya</taxon>
        <taxon>Ascomycota</taxon>
        <taxon>Saccharomycotina</taxon>
        <taxon>Dipodascomycetes</taxon>
        <taxon>Dipodascales</taxon>
        <taxon>Dipodascaceae</taxon>
        <taxon>Geotrichum</taxon>
    </lineage>
</organism>
<accession>A0A9P5G3F7</accession>
<feature type="region of interest" description="Disordered" evidence="1">
    <location>
        <begin position="17"/>
        <end position="51"/>
    </location>
</feature>
<evidence type="ECO:0000256" key="1">
    <source>
        <dbReference type="SAM" id="MobiDB-lite"/>
    </source>
</evidence>
<protein>
    <submittedName>
        <fullName evidence="2">Uncharacterized protein</fullName>
    </submittedName>
</protein>
<feature type="compositionally biased region" description="Polar residues" evidence="1">
    <location>
        <begin position="17"/>
        <end position="30"/>
    </location>
</feature>
<reference evidence="2" key="2">
    <citation type="submission" date="2020-01" db="EMBL/GenBank/DDBJ databases">
        <authorList>
            <person name="Perkins V."/>
            <person name="Lessard M.-H."/>
            <person name="Dugat-Bony E."/>
            <person name="Frenette M."/>
            <person name="Labrie S."/>
        </authorList>
    </citation>
    <scope>NUCLEOTIDE SEQUENCE</scope>
    <source>
        <strain evidence="2">LMA-70</strain>
    </source>
</reference>
<comment type="caution">
    <text evidence="2">The sequence shown here is derived from an EMBL/GenBank/DDBJ whole genome shotgun (WGS) entry which is preliminary data.</text>
</comment>
<feature type="compositionally biased region" description="Polar residues" evidence="1">
    <location>
        <begin position="38"/>
        <end position="48"/>
    </location>
</feature>
<gene>
    <name evidence="2" type="ORF">DV451_003606</name>
</gene>
<proteinExistence type="predicted"/>
<evidence type="ECO:0000313" key="3">
    <source>
        <dbReference type="Proteomes" id="UP000750522"/>
    </source>
</evidence>
<dbReference type="EMBL" id="QQZK01000082">
    <property type="protein sequence ID" value="KAF5097951.1"/>
    <property type="molecule type" value="Genomic_DNA"/>
</dbReference>
<name>A0A9P5G3F7_GEOCN</name>
<dbReference type="Proteomes" id="UP000750522">
    <property type="component" value="Unassembled WGS sequence"/>
</dbReference>